<accession>A0AAX6GBH2</accession>
<reference evidence="1" key="1">
    <citation type="journal article" date="2023" name="GigaByte">
        <title>Genome assembly of the bearded iris, Iris pallida Lam.</title>
        <authorList>
            <person name="Bruccoleri R.E."/>
            <person name="Oakeley E.J."/>
            <person name="Faust A.M.E."/>
            <person name="Altorfer M."/>
            <person name="Dessus-Babus S."/>
            <person name="Burckhardt D."/>
            <person name="Oertli M."/>
            <person name="Naumann U."/>
            <person name="Petersen F."/>
            <person name="Wong J."/>
        </authorList>
    </citation>
    <scope>NUCLEOTIDE SEQUENCE</scope>
    <source>
        <strain evidence="1">GSM-AAB239-AS_SAM_17_03QT</strain>
    </source>
</reference>
<evidence type="ECO:0000313" key="2">
    <source>
        <dbReference type="Proteomes" id="UP001140949"/>
    </source>
</evidence>
<dbReference type="EMBL" id="JANAVB010021596">
    <property type="protein sequence ID" value="KAJ6825747.1"/>
    <property type="molecule type" value="Genomic_DNA"/>
</dbReference>
<dbReference type="PANTHER" id="PTHR36737">
    <property type="entry name" value="EXPRESSED PROTEIN"/>
    <property type="match status" value="1"/>
</dbReference>
<sequence>MSKKAMLAEDVPWRAVPAGKKPVPRIHHSPALRTPHNDHALAVMKRPDPVGEGFAVEAKIESAGPECIVPGQVAPLRLLGLEVWPLTGIDLKFMEPVGRELQSIGKFMDSAVNLMNASFQDR</sequence>
<dbReference type="AlphaFoldDB" id="A0AAX6GBH2"/>
<proteinExistence type="predicted"/>
<gene>
    <name evidence="1" type="ORF">M6B38_375260</name>
</gene>
<keyword evidence="2" id="KW-1185">Reference proteome</keyword>
<dbReference type="Proteomes" id="UP001140949">
    <property type="component" value="Unassembled WGS sequence"/>
</dbReference>
<name>A0AAX6GBH2_IRIPA</name>
<reference evidence="1" key="2">
    <citation type="submission" date="2023-04" db="EMBL/GenBank/DDBJ databases">
        <authorList>
            <person name="Bruccoleri R.E."/>
            <person name="Oakeley E.J."/>
            <person name="Faust A.-M."/>
            <person name="Dessus-Babus S."/>
            <person name="Altorfer M."/>
            <person name="Burckhardt D."/>
            <person name="Oertli M."/>
            <person name="Naumann U."/>
            <person name="Petersen F."/>
            <person name="Wong J."/>
        </authorList>
    </citation>
    <scope>NUCLEOTIDE SEQUENCE</scope>
    <source>
        <strain evidence="1">GSM-AAB239-AS_SAM_17_03QT</strain>
        <tissue evidence="1">Leaf</tissue>
    </source>
</reference>
<comment type="caution">
    <text evidence="1">The sequence shown here is derived from an EMBL/GenBank/DDBJ whole genome shotgun (WGS) entry which is preliminary data.</text>
</comment>
<dbReference type="PANTHER" id="PTHR36737:SF1">
    <property type="entry name" value="EXPRESSED PROTEIN"/>
    <property type="match status" value="1"/>
</dbReference>
<protein>
    <submittedName>
        <fullName evidence="1">Uncharacterized protein</fullName>
    </submittedName>
</protein>
<dbReference type="GO" id="GO:0009941">
    <property type="term" value="C:chloroplast envelope"/>
    <property type="evidence" value="ECO:0007669"/>
    <property type="project" value="TreeGrafter"/>
</dbReference>
<organism evidence="1 2">
    <name type="scientific">Iris pallida</name>
    <name type="common">Sweet iris</name>
    <dbReference type="NCBI Taxonomy" id="29817"/>
    <lineage>
        <taxon>Eukaryota</taxon>
        <taxon>Viridiplantae</taxon>
        <taxon>Streptophyta</taxon>
        <taxon>Embryophyta</taxon>
        <taxon>Tracheophyta</taxon>
        <taxon>Spermatophyta</taxon>
        <taxon>Magnoliopsida</taxon>
        <taxon>Liliopsida</taxon>
        <taxon>Asparagales</taxon>
        <taxon>Iridaceae</taxon>
        <taxon>Iridoideae</taxon>
        <taxon>Irideae</taxon>
        <taxon>Iris</taxon>
    </lineage>
</organism>
<evidence type="ECO:0000313" key="1">
    <source>
        <dbReference type="EMBL" id="KAJ6825747.1"/>
    </source>
</evidence>